<evidence type="ECO:0000313" key="1">
    <source>
        <dbReference type="EMBL" id="SIT43917.1"/>
    </source>
</evidence>
<name>A0A1N7S954_9BURK</name>
<dbReference type="EMBL" id="CYGY02000036">
    <property type="protein sequence ID" value="SIT43917.1"/>
    <property type="molecule type" value="Genomic_DNA"/>
</dbReference>
<proteinExistence type="predicted"/>
<protein>
    <submittedName>
        <fullName evidence="1">Uncharacterized protein</fullName>
    </submittedName>
</protein>
<comment type="caution">
    <text evidence="1">The sequence shown here is derived from an EMBL/GenBank/DDBJ whole genome shotgun (WGS) entry which is preliminary data.</text>
</comment>
<dbReference type="AlphaFoldDB" id="A0A1N7S954"/>
<sequence length="57" mass="6557">MGASHLLQTAAKSRHYIEEREYRFELWTACAFTRLRQLRESTCLVVALRTDGRVGSA</sequence>
<reference evidence="1" key="1">
    <citation type="submission" date="2016-12" db="EMBL/GenBank/DDBJ databases">
        <authorList>
            <person name="Moulin L."/>
        </authorList>
    </citation>
    <scope>NUCLEOTIDE SEQUENCE [LARGE SCALE GENOMIC DNA]</scope>
    <source>
        <strain evidence="1">STM 7183</strain>
    </source>
</reference>
<dbReference type="Proteomes" id="UP000195569">
    <property type="component" value="Unassembled WGS sequence"/>
</dbReference>
<keyword evidence="2" id="KW-1185">Reference proteome</keyword>
<organism evidence="1 2">
    <name type="scientific">Paraburkholderia piptadeniae</name>
    <dbReference type="NCBI Taxonomy" id="1701573"/>
    <lineage>
        <taxon>Bacteria</taxon>
        <taxon>Pseudomonadati</taxon>
        <taxon>Pseudomonadota</taxon>
        <taxon>Betaproteobacteria</taxon>
        <taxon>Burkholderiales</taxon>
        <taxon>Burkholderiaceae</taxon>
        <taxon>Paraburkholderia</taxon>
    </lineage>
</organism>
<accession>A0A1N7S954</accession>
<evidence type="ECO:0000313" key="2">
    <source>
        <dbReference type="Proteomes" id="UP000195569"/>
    </source>
</evidence>
<gene>
    <name evidence="1" type="ORF">BN2476_360034</name>
</gene>